<dbReference type="KEGG" id="aup:AsAng_0008850"/>
<organism evidence="1 2">
    <name type="scientific">Aureispira anguillae</name>
    <dbReference type="NCBI Taxonomy" id="2864201"/>
    <lineage>
        <taxon>Bacteria</taxon>
        <taxon>Pseudomonadati</taxon>
        <taxon>Bacteroidota</taxon>
        <taxon>Saprospiria</taxon>
        <taxon>Saprospirales</taxon>
        <taxon>Saprospiraceae</taxon>
        <taxon>Aureispira</taxon>
    </lineage>
</organism>
<dbReference type="RefSeq" id="WP_264791510.1">
    <property type="nucleotide sequence ID" value="NZ_AP026867.1"/>
</dbReference>
<dbReference type="InterPro" id="IPR009858">
    <property type="entry name" value="DUF1415"/>
</dbReference>
<dbReference type="Pfam" id="PF07209">
    <property type="entry name" value="DUF1415"/>
    <property type="match status" value="1"/>
</dbReference>
<sequence>MSNYTVPEIIQQTKNWVERIVVGFNFCPFAKREVLRNSIRYLVSTSSSMEFVMLEFVEELKRMDADETIETTLIIYPKLFGDFEEYLDLVDMGQSFLQQLGYEGTYQLASFHPEYCFADVEQDDASNFTNRSPYPTLHLIREASIERALEHYDNPESIPDRNIAFAREKGKKVLQKILLDCYQL</sequence>
<name>A0A915YBS5_9BACT</name>
<evidence type="ECO:0000313" key="1">
    <source>
        <dbReference type="EMBL" id="BDS10177.1"/>
    </source>
</evidence>
<keyword evidence="2" id="KW-1185">Reference proteome</keyword>
<dbReference type="AlphaFoldDB" id="A0A915YBS5"/>
<accession>A0A915YBS5</accession>
<dbReference type="Proteomes" id="UP001060919">
    <property type="component" value="Chromosome"/>
</dbReference>
<dbReference type="EMBL" id="AP026867">
    <property type="protein sequence ID" value="BDS10177.1"/>
    <property type="molecule type" value="Genomic_DNA"/>
</dbReference>
<evidence type="ECO:0000313" key="2">
    <source>
        <dbReference type="Proteomes" id="UP001060919"/>
    </source>
</evidence>
<gene>
    <name evidence="1" type="ORF">AsAng_0008850</name>
</gene>
<proteinExistence type="predicted"/>
<protein>
    <submittedName>
        <fullName evidence="1">DUF1415 domain-containing protein</fullName>
    </submittedName>
</protein>
<reference evidence="1" key="1">
    <citation type="submission" date="2022-09" db="EMBL/GenBank/DDBJ databases">
        <title>Aureispira anguillicida sp. nov., isolated from Leptocephalus of Japanese eel Anguilla japonica.</title>
        <authorList>
            <person name="Yuasa K."/>
            <person name="Mekata T."/>
            <person name="Ikunari K."/>
        </authorList>
    </citation>
    <scope>NUCLEOTIDE SEQUENCE</scope>
    <source>
        <strain evidence="1">EL160426</strain>
    </source>
</reference>